<reference evidence="1 2" key="1">
    <citation type="submission" date="2014-06" db="EMBL/GenBank/DDBJ databases">
        <title>Genomes of Alteromonas australica, a world apart.</title>
        <authorList>
            <person name="Gonzaga A."/>
            <person name="Lopez-Perez M."/>
            <person name="Rodriguez-Valera F."/>
        </authorList>
    </citation>
    <scope>NUCLEOTIDE SEQUENCE [LARGE SCALE GENOMIC DNA]</scope>
    <source>
        <strain evidence="1 2">H 17</strain>
    </source>
</reference>
<dbReference type="EMBL" id="CP008849">
    <property type="protein sequence ID" value="AIF99044.1"/>
    <property type="molecule type" value="Genomic_DNA"/>
</dbReference>
<proteinExistence type="predicted"/>
<keyword evidence="2" id="KW-1185">Reference proteome</keyword>
<dbReference type="Proteomes" id="UP000056090">
    <property type="component" value="Chromosome"/>
</dbReference>
<dbReference type="KEGG" id="aal:EP13_10320"/>
<evidence type="ECO:0000313" key="1">
    <source>
        <dbReference type="EMBL" id="AIF99044.1"/>
    </source>
</evidence>
<name>A0A075NWM2_9ALTE</name>
<dbReference type="GeneID" id="78255299"/>
<sequence length="74" mass="8537">MEIKRSPFITSKEVARYLAINENNVRRSRSDGVLLGNPAPPHYKMGHVIRYRADEVKEWAENLRVGRLNENTTA</sequence>
<gene>
    <name evidence="1" type="ORF">EP13_10320</name>
</gene>
<dbReference type="RefSeq" id="WP_044057184.1">
    <property type="nucleotide sequence ID" value="NZ_CBCSKJ010000001.1"/>
</dbReference>
<organism evidence="1 2">
    <name type="scientific">Alteromonas australica</name>
    <dbReference type="NCBI Taxonomy" id="589873"/>
    <lineage>
        <taxon>Bacteria</taxon>
        <taxon>Pseudomonadati</taxon>
        <taxon>Pseudomonadota</taxon>
        <taxon>Gammaproteobacteria</taxon>
        <taxon>Alteromonadales</taxon>
        <taxon>Alteromonadaceae</taxon>
        <taxon>Alteromonas/Salinimonas group</taxon>
        <taxon>Alteromonas</taxon>
    </lineage>
</organism>
<protein>
    <recommendedName>
        <fullName evidence="3">Helix-turn-helix domain-containing protein</fullName>
    </recommendedName>
</protein>
<evidence type="ECO:0000313" key="2">
    <source>
        <dbReference type="Proteomes" id="UP000056090"/>
    </source>
</evidence>
<evidence type="ECO:0008006" key="3">
    <source>
        <dbReference type="Google" id="ProtNLM"/>
    </source>
</evidence>
<accession>A0A075NWM2</accession>
<dbReference type="AlphaFoldDB" id="A0A075NWM2"/>